<evidence type="ECO:0000256" key="1">
    <source>
        <dbReference type="SAM" id="MobiDB-lite"/>
    </source>
</evidence>
<evidence type="ECO:0000313" key="3">
    <source>
        <dbReference type="Proteomes" id="UP000052230"/>
    </source>
</evidence>
<proteinExistence type="predicted"/>
<feature type="region of interest" description="Disordered" evidence="1">
    <location>
        <begin position="164"/>
        <end position="202"/>
    </location>
</feature>
<organism evidence="2 3">
    <name type="scientific">Xanthomonas citri pv. citri</name>
    <dbReference type="NCBI Taxonomy" id="611301"/>
    <lineage>
        <taxon>Bacteria</taxon>
        <taxon>Pseudomonadati</taxon>
        <taxon>Pseudomonadota</taxon>
        <taxon>Gammaproteobacteria</taxon>
        <taxon>Lysobacterales</taxon>
        <taxon>Lysobacteraceae</taxon>
        <taxon>Xanthomonas</taxon>
    </lineage>
</organism>
<comment type="caution">
    <text evidence="2">The sequence shown here is derived from an EMBL/GenBank/DDBJ whole genome shotgun (WGS) entry which is preliminary data.</text>
</comment>
<evidence type="ECO:0000313" key="2">
    <source>
        <dbReference type="EMBL" id="CEG14729.1"/>
    </source>
</evidence>
<sequence length="263" mass="29091">MSLTLSAAILKTTKHTSLDGLRATVDNRRHAGDDAEYAVDTTRLDDAGLQELAAAAEKHGDGKAARAIEAIRLARSGDFAKAVPSFKAFAGILHEFLTTDIIDGWIYVVGQDGNYYPELVTDIHFDAGISGRGKAYPTVTIKTSYYGRTETGYRETFGSARGSHVFSAQRSRQAPRRRRAGRRWRLQGDTGPQGGIRGVDAPLRGRGRARLRRTVQGQWHPVRLRGGQLQASYRRAAPAARHPRHGRVLLWHESRFRGIAPLR</sequence>
<keyword evidence="3" id="KW-1185">Reference proteome</keyword>
<reference evidence="2 3" key="1">
    <citation type="submission" date="2014-09" db="EMBL/GenBank/DDBJ databases">
        <authorList>
            <person name="Regsiter A."/>
        </authorList>
    </citation>
    <scope>NUCLEOTIDE SEQUENCE [LARGE SCALE GENOMIC DNA]</scope>
</reference>
<feature type="compositionally biased region" description="Basic residues" evidence="1">
    <location>
        <begin position="173"/>
        <end position="185"/>
    </location>
</feature>
<accession>A0A0U5F8J1</accession>
<dbReference type="EMBL" id="CCXZ01000025">
    <property type="protein sequence ID" value="CEG14729.1"/>
    <property type="molecule type" value="Genomic_DNA"/>
</dbReference>
<dbReference type="AlphaFoldDB" id="A0A0U5F8J1"/>
<gene>
    <name evidence="2" type="ORF">XAC3562_1200052</name>
</gene>
<name>A0A0U5F8J1_XANCI</name>
<protein>
    <submittedName>
        <fullName evidence="2">Uncharacterized protein</fullName>
    </submittedName>
</protein>
<dbReference type="Proteomes" id="UP000052230">
    <property type="component" value="Unassembled WGS sequence"/>
</dbReference>